<dbReference type="InterPro" id="IPR027434">
    <property type="entry name" value="Homing_endonucl"/>
</dbReference>
<evidence type="ECO:0000256" key="1">
    <source>
        <dbReference type="SAM" id="Phobius"/>
    </source>
</evidence>
<dbReference type="Pfam" id="PF00961">
    <property type="entry name" value="LAGLIDADG_1"/>
    <property type="match status" value="2"/>
</dbReference>
<dbReference type="EMBL" id="MK111108">
    <property type="protein sequence ID" value="QDG01255.1"/>
    <property type="molecule type" value="Genomic_DNA"/>
</dbReference>
<dbReference type="GO" id="GO:0005739">
    <property type="term" value="C:mitochondrion"/>
    <property type="evidence" value="ECO:0007669"/>
    <property type="project" value="UniProtKB-ARBA"/>
</dbReference>
<organism evidence="3">
    <name type="scientific">Scytalidium sp</name>
    <dbReference type="NCBI Taxonomy" id="1715249"/>
    <lineage>
        <taxon>Eukaryota</taxon>
        <taxon>Fungi</taxon>
        <taxon>Dikarya</taxon>
        <taxon>Ascomycota</taxon>
        <taxon>Pezizomycotina</taxon>
        <taxon>Leotiomycetes</taxon>
        <taxon>Leotiomycetes incertae sedis</taxon>
        <taxon>Scytalidium</taxon>
    </lineage>
</organism>
<feature type="transmembrane region" description="Helical" evidence="1">
    <location>
        <begin position="6"/>
        <end position="25"/>
    </location>
</feature>
<name>A0A513U0Z7_9PEZI</name>
<dbReference type="GO" id="GO:0004519">
    <property type="term" value="F:endonuclease activity"/>
    <property type="evidence" value="ECO:0007669"/>
    <property type="project" value="InterPro"/>
</dbReference>
<keyword evidence="1" id="KW-1133">Transmembrane helix</keyword>
<dbReference type="PANTHER" id="PTHR36181">
    <property type="entry name" value="INTRON-ENCODED ENDONUCLEASE AI3-RELATED"/>
    <property type="match status" value="1"/>
</dbReference>
<evidence type="ECO:0000259" key="2">
    <source>
        <dbReference type="Pfam" id="PF00961"/>
    </source>
</evidence>
<keyword evidence="1" id="KW-0472">Membrane</keyword>
<evidence type="ECO:0000313" key="3">
    <source>
        <dbReference type="EMBL" id="QDG01255.1"/>
    </source>
</evidence>
<dbReference type="SMART" id="SM00497">
    <property type="entry name" value="IENR1"/>
    <property type="match status" value="1"/>
</dbReference>
<dbReference type="SUPFAM" id="SSF55608">
    <property type="entry name" value="Homing endonucleases"/>
    <property type="match status" value="2"/>
</dbReference>
<dbReference type="InterPro" id="IPR051289">
    <property type="entry name" value="LAGLIDADG_Endonuclease"/>
</dbReference>
<gene>
    <name evidence="3" type="primary">orf453</name>
</gene>
<dbReference type="Gene3D" id="3.10.28.10">
    <property type="entry name" value="Homing endonucleases"/>
    <property type="match status" value="2"/>
</dbReference>
<reference evidence="3" key="1">
    <citation type="journal article" name="Sci. Rep.">
        <title>Characterization of the mitochondrial genome of the pathogenic fungus Scytalidium auriculariicola (Leotiomycetes) and insights into its phylogenetics.</title>
        <authorList>
            <person name="Chen C."/>
            <person name="Li Q."/>
            <person name="Fu R."/>
            <person name="Wang J."/>
            <person name="Xiong C."/>
            <person name="Fan Z."/>
            <person name="Hu R."/>
            <person name="Zhang H."/>
            <person name="Lu D."/>
        </authorList>
    </citation>
    <scope>NUCLEOTIDE SEQUENCE</scope>
    <source>
        <tissue evidence="3">Mycelium</tissue>
    </source>
</reference>
<keyword evidence="1" id="KW-0812">Transmembrane</keyword>
<feature type="domain" description="Homing endonuclease LAGLIDADG" evidence="2">
    <location>
        <begin position="63"/>
        <end position="154"/>
    </location>
</feature>
<dbReference type="AlphaFoldDB" id="A0A513U0Z7"/>
<accession>A0A513U0Z7</accession>
<proteinExistence type="predicted"/>
<feature type="domain" description="Homing endonuclease LAGLIDADG" evidence="2">
    <location>
        <begin position="202"/>
        <end position="306"/>
    </location>
</feature>
<protein>
    <recommendedName>
        <fullName evidence="2">Homing endonuclease LAGLIDADG domain-containing protein</fullName>
    </recommendedName>
</protein>
<dbReference type="PANTHER" id="PTHR36181:SF2">
    <property type="entry name" value="INTRON-ENCODED ENDONUCLEASE AI3-RELATED"/>
    <property type="match status" value="1"/>
</dbReference>
<dbReference type="InterPro" id="IPR004860">
    <property type="entry name" value="LAGLIDADG_dom"/>
</dbReference>
<keyword evidence="3" id="KW-0496">Mitochondrion</keyword>
<dbReference type="InterPro" id="IPR003647">
    <property type="entry name" value="Intron_nuc_1_rpt"/>
</dbReference>
<sequence length="453" mass="52358">MCFWINYLYLIIGISLLLSIYVSGYKNKMGFSTYWYKNYTIKSVHNTQLPEVTPDQDFLYWFSGFTDAEGNFLITLDRDYIKFRFKISLHLDDINVLHIIKSKLNIGRVTIENNRNRCSFIVEDYSNINVICSIFKNYPLHTSKKLDFENFYEAVCIKSKNNLSDSDKERIKFLKNSMNSKREIFLYNTGKSQIIINPNWFVGFLEGEGTFGIKTGSALYFQVAQKNTSPESLNAIVTFLTGLSNNTLQDSKISPLNVVSTTNIKTNVVSLVVNSVDSLYYYILPFLNESKMYTRKSIDYKLWKIALLLKIHGYYYLPEGKKLFLDISDILNKRYSTNIKTIDNIDERITNIIERSQDILKKDSPFDVKLNIPHAENVRKFSIANRSENPKTVYIYTEKGMLKGSPFTSFSSAHKALGLNPSSNTCNRYIDTNRLYKGKYIFSSNPIDRASRG</sequence>
<geneLocation type="mitochondrion" evidence="3"/>